<dbReference type="Proteomes" id="UP001143307">
    <property type="component" value="Unassembled WGS sequence"/>
</dbReference>
<comment type="caution">
    <text evidence="1">The sequence shown here is derived from an EMBL/GenBank/DDBJ whole genome shotgun (WGS) entry which is preliminary data.</text>
</comment>
<proteinExistence type="predicted"/>
<evidence type="ECO:0000313" key="2">
    <source>
        <dbReference type="Proteomes" id="UP001143307"/>
    </source>
</evidence>
<gene>
    <name evidence="1" type="ORF">EYC87_04555</name>
</gene>
<evidence type="ECO:0000313" key="1">
    <source>
        <dbReference type="EMBL" id="MCX2972856.1"/>
    </source>
</evidence>
<dbReference type="EMBL" id="SHNP01000001">
    <property type="protein sequence ID" value="MCX2972856.1"/>
    <property type="molecule type" value="Genomic_DNA"/>
</dbReference>
<protein>
    <submittedName>
        <fullName evidence="1">DUF481 domain-containing protein</fullName>
    </submittedName>
</protein>
<reference evidence="1" key="1">
    <citation type="submission" date="2019-02" db="EMBL/GenBank/DDBJ databases">
        <authorList>
            <person name="Li S.-H."/>
        </authorList>
    </citation>
    <scope>NUCLEOTIDE SEQUENCE</scope>
    <source>
        <strain evidence="1">IMCC8485</strain>
    </source>
</reference>
<keyword evidence="2" id="KW-1185">Reference proteome</keyword>
<dbReference type="InterPro" id="IPR007433">
    <property type="entry name" value="DUF481"/>
</dbReference>
<dbReference type="RefSeq" id="WP_279251814.1">
    <property type="nucleotide sequence ID" value="NZ_SHNP01000001.1"/>
</dbReference>
<dbReference type="Pfam" id="PF04338">
    <property type="entry name" value="DUF481"/>
    <property type="match status" value="1"/>
</dbReference>
<accession>A0ABT3ST83</accession>
<sequence length="352" mass="40390">MKADFFTPSIIRKRLLLILLVLLSLISLNVQANRKTDVITMYNGDRITGEIVLLEGGILEVSTDFMGKLRIEWPEISAIKSEYHYELRLSDGERLYGSFDSESRLGQIALVDIFGKHEVEWLNVVEIRPIEEKFLDRLDVYLSTTFAYTKATDIGQVSFNTTVSYEDESSRSALSGRTDLTSTEEDQSNSSRYDISRTVWNRRRSDSFRSVFANFEHNDELELKRRIGAGGGLGRYWIDTHKTRFTGTTGLQVISEKFKREDESQDVELYLSTTLSTWKFTSPEMNIDLNFSVYPSLTDGGRIRTDGNIRIRWELVADLFWDVTAWITTDNQAENTDTTTDYSISTGIGWNF</sequence>
<organism evidence="1 2">
    <name type="scientific">Candidatus Seongchinamella marina</name>
    <dbReference type="NCBI Taxonomy" id="2518990"/>
    <lineage>
        <taxon>Bacteria</taxon>
        <taxon>Pseudomonadati</taxon>
        <taxon>Pseudomonadota</taxon>
        <taxon>Gammaproteobacteria</taxon>
        <taxon>Cellvibrionales</taxon>
        <taxon>Halieaceae</taxon>
        <taxon>Seongchinamella</taxon>
    </lineage>
</organism>
<name>A0ABT3ST83_9GAMM</name>